<gene>
    <name evidence="2" type="ORF">PF004_g30589</name>
</gene>
<organism evidence="2 3">
    <name type="scientific">Phytophthora fragariae</name>
    <dbReference type="NCBI Taxonomy" id="53985"/>
    <lineage>
        <taxon>Eukaryota</taxon>
        <taxon>Sar</taxon>
        <taxon>Stramenopiles</taxon>
        <taxon>Oomycota</taxon>
        <taxon>Peronosporomycetes</taxon>
        <taxon>Peronosporales</taxon>
        <taxon>Peronosporaceae</taxon>
        <taxon>Phytophthora</taxon>
    </lineage>
</organism>
<accession>A0A6G0MCQ8</accession>
<proteinExistence type="predicted"/>
<feature type="region of interest" description="Disordered" evidence="1">
    <location>
        <begin position="36"/>
        <end position="96"/>
    </location>
</feature>
<evidence type="ECO:0000313" key="2">
    <source>
        <dbReference type="EMBL" id="KAE9162136.1"/>
    </source>
</evidence>
<protein>
    <recommendedName>
        <fullName evidence="4">Pol Polyprotein</fullName>
    </recommendedName>
</protein>
<sequence length="150" mass="16109">MKVNGEAYTLDIPTSLRLHPTFYVGRLKKYHAAAIPSMTNPPAPEQRARAPHDAQSAPQTGVVELPPVTPRRHASPARESAPAALDMTGAAPQAPSEPALLGRRRLSLHLNVPCTNRSLLQVTLGYPSVRATAASRPRRLLTRLVICAGS</sequence>
<dbReference type="AlphaFoldDB" id="A0A6G0MCQ8"/>
<comment type="caution">
    <text evidence="2">The sequence shown here is derived from an EMBL/GenBank/DDBJ whole genome shotgun (WGS) entry which is preliminary data.</text>
</comment>
<evidence type="ECO:0008006" key="4">
    <source>
        <dbReference type="Google" id="ProtNLM"/>
    </source>
</evidence>
<evidence type="ECO:0000256" key="1">
    <source>
        <dbReference type="SAM" id="MobiDB-lite"/>
    </source>
</evidence>
<evidence type="ECO:0000313" key="3">
    <source>
        <dbReference type="Proteomes" id="UP000476176"/>
    </source>
</evidence>
<name>A0A6G0MCQ8_9STRA</name>
<dbReference type="EMBL" id="QXGC01006577">
    <property type="protein sequence ID" value="KAE9162136.1"/>
    <property type="molecule type" value="Genomic_DNA"/>
</dbReference>
<reference evidence="2 3" key="1">
    <citation type="submission" date="2018-09" db="EMBL/GenBank/DDBJ databases">
        <title>Genomic investigation of the strawberry pathogen Phytophthora fragariae indicates pathogenicity is determined by transcriptional variation in three key races.</title>
        <authorList>
            <person name="Adams T.M."/>
            <person name="Armitage A.D."/>
            <person name="Sobczyk M.K."/>
            <person name="Bates H.J."/>
            <person name="Dunwell J.M."/>
            <person name="Nellist C.F."/>
            <person name="Harrison R.J."/>
        </authorList>
    </citation>
    <scope>NUCLEOTIDE SEQUENCE [LARGE SCALE GENOMIC DNA]</scope>
    <source>
        <strain evidence="2 3">BC-23</strain>
    </source>
</reference>
<dbReference type="Proteomes" id="UP000476176">
    <property type="component" value="Unassembled WGS sequence"/>
</dbReference>